<name>A0ABT4TTT6_9ACTN</name>
<dbReference type="EMBL" id="JAQFWP010000072">
    <property type="protein sequence ID" value="MDA2808111.1"/>
    <property type="molecule type" value="Genomic_DNA"/>
</dbReference>
<keyword evidence="4" id="KW-1185">Reference proteome</keyword>
<comment type="caution">
    <text evidence="3">The sequence shown here is derived from an EMBL/GenBank/DDBJ whole genome shotgun (WGS) entry which is preliminary data.</text>
</comment>
<feature type="region of interest" description="Disordered" evidence="2">
    <location>
        <begin position="320"/>
        <end position="365"/>
    </location>
</feature>
<accession>A0ABT4TTT6</accession>
<dbReference type="InterPro" id="IPR021522">
    <property type="entry name" value="MctB"/>
</dbReference>
<feature type="compositionally biased region" description="Basic and acidic residues" evidence="2">
    <location>
        <begin position="344"/>
        <end position="365"/>
    </location>
</feature>
<dbReference type="Pfam" id="PF11382">
    <property type="entry name" value="MctB"/>
    <property type="match status" value="1"/>
</dbReference>
<feature type="coiled-coil region" evidence="1">
    <location>
        <begin position="34"/>
        <end position="61"/>
    </location>
</feature>
<proteinExistence type="predicted"/>
<feature type="compositionally biased region" description="Acidic residues" evidence="2">
    <location>
        <begin position="178"/>
        <end position="193"/>
    </location>
</feature>
<gene>
    <name evidence="3" type="ORF">O4U47_26615</name>
</gene>
<evidence type="ECO:0000313" key="3">
    <source>
        <dbReference type="EMBL" id="MDA2808111.1"/>
    </source>
</evidence>
<evidence type="ECO:0000256" key="1">
    <source>
        <dbReference type="SAM" id="Coils"/>
    </source>
</evidence>
<protein>
    <submittedName>
        <fullName evidence="3">Copper transporter</fullName>
    </submittedName>
</protein>
<evidence type="ECO:0000313" key="4">
    <source>
        <dbReference type="Proteomes" id="UP001165685"/>
    </source>
</evidence>
<evidence type="ECO:0000256" key="2">
    <source>
        <dbReference type="SAM" id="MobiDB-lite"/>
    </source>
</evidence>
<feature type="region of interest" description="Disordered" evidence="2">
    <location>
        <begin position="166"/>
        <end position="203"/>
    </location>
</feature>
<sequence>MIDFRYHLVSIVAVFLALTVGLVLGTTMLQDPLLNTLKSETSDLREQSDTLRTEKERAEALNEGGDEMAAVFAEDVLDRRLDGTGVVVVSAPGADAEVRTGLESRVEQAGGTVEGHLALADKYIDPDQATFVGELADQLAEGADASGGAGGPYERAAARLAEAVGAVPEDGDGGSGDGGEDGDGGSEEGEGSDEGGGGGIDGEAVLAGFAEAGLLTVEGEPVDAADAVLVVAPATPFPTGASPSPEGEEAEPHGNDAVLPLVAAVGGDAPALLAGDASAAGPGGLIARVRRDGTPVATADAVGRPSGDVAAVLALAEALEDDPGHYGTGEEADGFLPDPPPPAREADETGERTEKTADRRTPQAG</sequence>
<dbReference type="Proteomes" id="UP001165685">
    <property type="component" value="Unassembled WGS sequence"/>
</dbReference>
<reference evidence="3" key="1">
    <citation type="submission" date="2023-01" db="EMBL/GenBank/DDBJ databases">
        <title>Draft genome sequence of Nocardiopsis sp. LSu2-4 isolated from halophytes.</title>
        <authorList>
            <person name="Duangmal K."/>
            <person name="Chantavorakit T."/>
        </authorList>
    </citation>
    <scope>NUCLEOTIDE SEQUENCE</scope>
    <source>
        <strain evidence="3">LSu2-4</strain>
    </source>
</reference>
<keyword evidence="1" id="KW-0175">Coiled coil</keyword>
<organism evidence="3 4">
    <name type="scientific">Nocardiopsis suaedae</name>
    <dbReference type="NCBI Taxonomy" id="3018444"/>
    <lineage>
        <taxon>Bacteria</taxon>
        <taxon>Bacillati</taxon>
        <taxon>Actinomycetota</taxon>
        <taxon>Actinomycetes</taxon>
        <taxon>Streptosporangiales</taxon>
        <taxon>Nocardiopsidaceae</taxon>
        <taxon>Nocardiopsis</taxon>
    </lineage>
</organism>
<dbReference type="RefSeq" id="WP_270680726.1">
    <property type="nucleotide sequence ID" value="NZ_JAQFWP010000072.1"/>
</dbReference>